<feature type="repeat" description="ANK" evidence="3">
    <location>
        <begin position="177"/>
        <end position="209"/>
    </location>
</feature>
<dbReference type="EMBL" id="OD004128">
    <property type="protein sequence ID" value="CAD7409340.1"/>
    <property type="molecule type" value="Genomic_DNA"/>
</dbReference>
<feature type="compositionally biased region" description="Basic and acidic residues" evidence="4">
    <location>
        <begin position="324"/>
        <end position="335"/>
    </location>
</feature>
<feature type="repeat" description="ANK" evidence="3">
    <location>
        <begin position="142"/>
        <end position="176"/>
    </location>
</feature>
<evidence type="ECO:0000256" key="2">
    <source>
        <dbReference type="ARBA" id="ARBA00023043"/>
    </source>
</evidence>
<name>A0A7R9D750_TIMPO</name>
<feature type="repeat" description="ANK" evidence="3">
    <location>
        <begin position="619"/>
        <end position="651"/>
    </location>
</feature>
<dbReference type="InterPro" id="IPR036770">
    <property type="entry name" value="Ankyrin_rpt-contain_sf"/>
</dbReference>
<dbReference type="PANTHER" id="PTHR24173">
    <property type="entry name" value="ANKYRIN REPEAT CONTAINING"/>
    <property type="match status" value="1"/>
</dbReference>
<evidence type="ECO:0000313" key="5">
    <source>
        <dbReference type="EMBL" id="CAD7409340.1"/>
    </source>
</evidence>
<keyword evidence="1" id="KW-0677">Repeat</keyword>
<dbReference type="PANTHER" id="PTHR24173:SF74">
    <property type="entry name" value="ANKYRIN REPEAT DOMAIN-CONTAINING PROTEIN 16"/>
    <property type="match status" value="1"/>
</dbReference>
<reference evidence="5" key="1">
    <citation type="submission" date="2020-11" db="EMBL/GenBank/DDBJ databases">
        <authorList>
            <person name="Tran Van P."/>
        </authorList>
    </citation>
    <scope>NUCLEOTIDE SEQUENCE</scope>
</reference>
<accession>A0A7R9D750</accession>
<dbReference type="PROSITE" id="PS50297">
    <property type="entry name" value="ANK_REP_REGION"/>
    <property type="match status" value="5"/>
</dbReference>
<feature type="repeat" description="ANK" evidence="3">
    <location>
        <begin position="416"/>
        <end position="448"/>
    </location>
</feature>
<keyword evidence="2 3" id="KW-0040">ANK repeat</keyword>
<dbReference type="Pfam" id="PF12796">
    <property type="entry name" value="Ank_2"/>
    <property type="match status" value="2"/>
</dbReference>
<sequence>MDWHECSYETGFPLSVQVTGGLPLLGGVKLESIRQSESHSTTAFPRSKATIVLIGLMWLRKIQGHPQLSAAVLHLHSPPNRNTCLGCTHLIRDEQEKSLRICKRSTSLLRSINSGVLDTLKDILMASGSDVKDVVNAACGALRITPLQLAAAQGDRGIYFVAQLLEHGARANAADKLGRTPLHHAAQEGSSKLVSALLRAGAKVDSRFQLDTKAKRSVDDTDCSEVECLYLPAGCKEKPPPVHPTEVRTSISSSSAVELNTTSALANHTTEAGETIASSASLPDRFLVVIAINVVPWRVYRLRTRVRLDKPRLTTRPGHNTQRMSEETELSTHARQRFEPQPPPITIYLDNTWYPVWVTSRACLEAAAQQWVGLCGIVCLIANEWWHWKHGGDRVRGSGPVGPSLAIRALTLPECWGRTPLHLAVKGGFLDCVKLLIEAGADTNVKDEKGITPVLLAGAGVQPNDANAIERYETIVKLLIEAGADVNVRNVDSGTTPLHHAAILRSVVATQYLLDAGAILLSGQGHVTALHDAASSDCLPVVATLLTHGGHTLVNQSDQSPAIIYTKVESRVLTAREARQEKGERGVHCSGTLSHVLDEISNLALLDRPLTSQHCRWRVGRTPLHRAAYCGARECLLLLIEYGGDLSARTSTNVSVMDAIFSHIPRPINFITTILDESILPNSASINDRAFKFTPAGGSILGLWVVVASPVVTRAPLSRGLPHTYVVVSLYLDWADWAEWWWWSLAARCGTRLLVDSCSRVFYVVGGPWINRTIPIPASYLRDRKMLTLGETRETFPLCCWSKDSAEETREA</sequence>
<dbReference type="Gene3D" id="1.25.40.20">
    <property type="entry name" value="Ankyrin repeat-containing domain"/>
    <property type="match status" value="3"/>
</dbReference>
<evidence type="ECO:0000256" key="4">
    <source>
        <dbReference type="SAM" id="MobiDB-lite"/>
    </source>
</evidence>
<dbReference type="SMART" id="SM00248">
    <property type="entry name" value="ANK"/>
    <property type="match status" value="8"/>
</dbReference>
<feature type="repeat" description="ANK" evidence="3">
    <location>
        <begin position="449"/>
        <end position="491"/>
    </location>
</feature>
<gene>
    <name evidence="5" type="ORF">TPSB3V08_LOCUS6792</name>
</gene>
<feature type="repeat" description="ANK" evidence="3">
    <location>
        <begin position="493"/>
        <end position="518"/>
    </location>
</feature>
<dbReference type="AlphaFoldDB" id="A0A7R9D750"/>
<evidence type="ECO:0000256" key="3">
    <source>
        <dbReference type="PROSITE-ProRule" id="PRU00023"/>
    </source>
</evidence>
<organism evidence="5">
    <name type="scientific">Timema poppense</name>
    <name type="common">Walking stick</name>
    <dbReference type="NCBI Taxonomy" id="170557"/>
    <lineage>
        <taxon>Eukaryota</taxon>
        <taxon>Metazoa</taxon>
        <taxon>Ecdysozoa</taxon>
        <taxon>Arthropoda</taxon>
        <taxon>Hexapoda</taxon>
        <taxon>Insecta</taxon>
        <taxon>Pterygota</taxon>
        <taxon>Neoptera</taxon>
        <taxon>Polyneoptera</taxon>
        <taxon>Phasmatodea</taxon>
        <taxon>Timematodea</taxon>
        <taxon>Timematoidea</taxon>
        <taxon>Timematidae</taxon>
        <taxon>Timema</taxon>
    </lineage>
</organism>
<protein>
    <submittedName>
        <fullName evidence="5">Uncharacterized protein</fullName>
    </submittedName>
</protein>
<dbReference type="SUPFAM" id="SSF48403">
    <property type="entry name" value="Ankyrin repeat"/>
    <property type="match status" value="2"/>
</dbReference>
<dbReference type="Pfam" id="PF00023">
    <property type="entry name" value="Ank"/>
    <property type="match status" value="2"/>
</dbReference>
<dbReference type="InterPro" id="IPR002110">
    <property type="entry name" value="Ankyrin_rpt"/>
</dbReference>
<dbReference type="PROSITE" id="PS50088">
    <property type="entry name" value="ANK_REPEAT"/>
    <property type="match status" value="6"/>
</dbReference>
<feature type="region of interest" description="Disordered" evidence="4">
    <location>
        <begin position="312"/>
        <end position="335"/>
    </location>
</feature>
<proteinExistence type="predicted"/>
<dbReference type="PRINTS" id="PR01415">
    <property type="entry name" value="ANKYRIN"/>
</dbReference>
<evidence type="ECO:0000256" key="1">
    <source>
        <dbReference type="ARBA" id="ARBA00022737"/>
    </source>
</evidence>